<name>A0A5C6CA68_9BACT</name>
<accession>A0A5C6CA68</accession>
<reference evidence="1 2" key="1">
    <citation type="submission" date="2019-02" db="EMBL/GenBank/DDBJ databases">
        <title>Deep-cultivation of Planctomycetes and their phenomic and genomic characterization uncovers novel biology.</title>
        <authorList>
            <person name="Wiegand S."/>
            <person name="Jogler M."/>
            <person name="Boedeker C."/>
            <person name="Pinto D."/>
            <person name="Vollmers J."/>
            <person name="Rivas-Marin E."/>
            <person name="Kohn T."/>
            <person name="Peeters S.H."/>
            <person name="Heuer A."/>
            <person name="Rast P."/>
            <person name="Oberbeckmann S."/>
            <person name="Bunk B."/>
            <person name="Jeske O."/>
            <person name="Meyerdierks A."/>
            <person name="Storesund J.E."/>
            <person name="Kallscheuer N."/>
            <person name="Luecker S."/>
            <person name="Lage O.M."/>
            <person name="Pohl T."/>
            <person name="Merkel B.J."/>
            <person name="Hornburger P."/>
            <person name="Mueller R.-W."/>
            <person name="Bruemmer F."/>
            <person name="Labrenz M."/>
            <person name="Spormann A.M."/>
            <person name="Op Den Camp H."/>
            <person name="Overmann J."/>
            <person name="Amann R."/>
            <person name="Jetten M.S.M."/>
            <person name="Mascher T."/>
            <person name="Medema M.H."/>
            <person name="Devos D.P."/>
            <person name="Kaster A.-K."/>
            <person name="Ovreas L."/>
            <person name="Rohde M."/>
            <person name="Galperin M.Y."/>
            <person name="Jogler C."/>
        </authorList>
    </citation>
    <scope>NUCLEOTIDE SEQUENCE [LARGE SCALE GENOMIC DNA]</scope>
    <source>
        <strain evidence="1 2">Pla52o</strain>
    </source>
</reference>
<protein>
    <submittedName>
        <fullName evidence="1">Uncharacterized protein</fullName>
    </submittedName>
</protein>
<evidence type="ECO:0000313" key="1">
    <source>
        <dbReference type="EMBL" id="TWU20294.1"/>
    </source>
</evidence>
<proteinExistence type="predicted"/>
<organism evidence="1 2">
    <name type="scientific">Novipirellula galeiformis</name>
    <dbReference type="NCBI Taxonomy" id="2528004"/>
    <lineage>
        <taxon>Bacteria</taxon>
        <taxon>Pseudomonadati</taxon>
        <taxon>Planctomycetota</taxon>
        <taxon>Planctomycetia</taxon>
        <taxon>Pirellulales</taxon>
        <taxon>Pirellulaceae</taxon>
        <taxon>Novipirellula</taxon>
    </lineage>
</organism>
<keyword evidence="2" id="KW-1185">Reference proteome</keyword>
<gene>
    <name evidence="1" type="ORF">Pla52o_48130</name>
</gene>
<dbReference type="AlphaFoldDB" id="A0A5C6CA68"/>
<evidence type="ECO:0000313" key="2">
    <source>
        <dbReference type="Proteomes" id="UP000316304"/>
    </source>
</evidence>
<dbReference type="Proteomes" id="UP000316304">
    <property type="component" value="Unassembled WGS sequence"/>
</dbReference>
<dbReference type="EMBL" id="SJPT01000009">
    <property type="protein sequence ID" value="TWU20294.1"/>
    <property type="molecule type" value="Genomic_DNA"/>
</dbReference>
<sequence>MTEPKYTLLSDQAKADAAAAAEAAAEKAFRERISRQEKAKAVSRRTALERAETCSMEEYLANRSQFRRDIGCNDNDYGLRQ</sequence>
<comment type="caution">
    <text evidence="1">The sequence shown here is derived from an EMBL/GenBank/DDBJ whole genome shotgun (WGS) entry which is preliminary data.</text>
</comment>